<gene>
    <name evidence="2" type="ORF">OG563_23930</name>
</gene>
<keyword evidence="3" id="KW-1185">Reference proteome</keyword>
<organism evidence="2 3">
    <name type="scientific">Nocardia vinacea</name>
    <dbReference type="NCBI Taxonomy" id="96468"/>
    <lineage>
        <taxon>Bacteria</taxon>
        <taxon>Bacillati</taxon>
        <taxon>Actinomycetota</taxon>
        <taxon>Actinomycetes</taxon>
        <taxon>Mycobacteriales</taxon>
        <taxon>Nocardiaceae</taxon>
        <taxon>Nocardia</taxon>
    </lineage>
</organism>
<dbReference type="EMBL" id="CP109441">
    <property type="protein sequence ID" value="WUV42325.1"/>
    <property type="molecule type" value="Genomic_DNA"/>
</dbReference>
<reference evidence="2" key="1">
    <citation type="submission" date="2022-10" db="EMBL/GenBank/DDBJ databases">
        <title>The complete genomes of actinobacterial strains from the NBC collection.</title>
        <authorList>
            <person name="Joergensen T.S."/>
            <person name="Alvarez Arevalo M."/>
            <person name="Sterndorff E.B."/>
            <person name="Faurdal D."/>
            <person name="Vuksanovic O."/>
            <person name="Mourched A.-S."/>
            <person name="Charusanti P."/>
            <person name="Shaw S."/>
            <person name="Blin K."/>
            <person name="Weber T."/>
        </authorList>
    </citation>
    <scope>NUCLEOTIDE SEQUENCE</scope>
    <source>
        <strain evidence="2">NBC_01482</strain>
    </source>
</reference>
<sequence length="110" mass="12006">MSEPKVEVVGVPARNAYEIRLDGTTVGEELYFDDGTHRVFYATEVDPAFGGRGLGSILIHDALADTVASGRRIVPVCPFVVRWVTRHDDFAASVDEATPALLQRLPALPR</sequence>
<evidence type="ECO:0000313" key="2">
    <source>
        <dbReference type="EMBL" id="WUV42325.1"/>
    </source>
</evidence>
<protein>
    <submittedName>
        <fullName evidence="2">N-acetyltransferase</fullName>
    </submittedName>
</protein>
<name>A0ABZ1YJ38_9NOCA</name>
<dbReference type="Pfam" id="PF14542">
    <property type="entry name" value="Acetyltransf_CG"/>
    <property type="match status" value="1"/>
</dbReference>
<dbReference type="Gene3D" id="3.40.630.30">
    <property type="match status" value="1"/>
</dbReference>
<feature type="domain" description="N-acetyltransferase" evidence="1">
    <location>
        <begin position="9"/>
        <end position="95"/>
    </location>
</feature>
<evidence type="ECO:0000259" key="1">
    <source>
        <dbReference type="PROSITE" id="PS51729"/>
    </source>
</evidence>
<dbReference type="PROSITE" id="PS51729">
    <property type="entry name" value="GNAT_YJDJ"/>
    <property type="match status" value="1"/>
</dbReference>
<proteinExistence type="predicted"/>
<dbReference type="Proteomes" id="UP001432062">
    <property type="component" value="Chromosome"/>
</dbReference>
<evidence type="ECO:0000313" key="3">
    <source>
        <dbReference type="Proteomes" id="UP001432062"/>
    </source>
</evidence>
<dbReference type="SUPFAM" id="SSF55729">
    <property type="entry name" value="Acyl-CoA N-acyltransferases (Nat)"/>
    <property type="match status" value="1"/>
</dbReference>
<dbReference type="InterPro" id="IPR016181">
    <property type="entry name" value="Acyl_CoA_acyltransferase"/>
</dbReference>
<accession>A0ABZ1YJ38</accession>
<dbReference type="InterPro" id="IPR031165">
    <property type="entry name" value="GNAT_YJDJ"/>
</dbReference>
<dbReference type="RefSeq" id="WP_327095629.1">
    <property type="nucleotide sequence ID" value="NZ_CP109149.1"/>
</dbReference>